<evidence type="ECO:0000256" key="1">
    <source>
        <dbReference type="SAM" id="MobiDB-lite"/>
    </source>
</evidence>
<evidence type="ECO:0000313" key="2">
    <source>
        <dbReference type="EMBL" id="CBW25557.1"/>
    </source>
</evidence>
<protein>
    <submittedName>
        <fullName evidence="2">Uncharacterized protein</fullName>
    </submittedName>
</protein>
<dbReference type="STRING" id="862908.BMS_0650"/>
<dbReference type="Proteomes" id="UP000008963">
    <property type="component" value="Chromosome"/>
</dbReference>
<dbReference type="EMBL" id="FQ312005">
    <property type="protein sequence ID" value="CBW25557.1"/>
    <property type="molecule type" value="Genomic_DNA"/>
</dbReference>
<feature type="region of interest" description="Disordered" evidence="1">
    <location>
        <begin position="671"/>
        <end position="717"/>
    </location>
</feature>
<dbReference type="PATRIC" id="fig|862908.3.peg.625"/>
<keyword evidence="3" id="KW-1185">Reference proteome</keyword>
<dbReference type="HOGENOM" id="CLU_363997_0_0_7"/>
<proteinExistence type="predicted"/>
<accession>E1X585</accession>
<reference evidence="3" key="1">
    <citation type="journal article" date="2013" name="ISME J.">
        <title>A small predatory core genome in the divergent marine Bacteriovorax marinus SJ and the terrestrial Bdellovibrio bacteriovorus.</title>
        <authorList>
            <person name="Crossman L.C."/>
            <person name="Chen H."/>
            <person name="Cerdeno-Tarraga A.M."/>
            <person name="Brooks K."/>
            <person name="Quail M.A."/>
            <person name="Pineiro S.A."/>
            <person name="Hobley L."/>
            <person name="Sockett R.E."/>
            <person name="Bentley S.D."/>
            <person name="Parkhill J."/>
            <person name="Williams H.N."/>
            <person name="Stine O.C."/>
        </authorList>
    </citation>
    <scope>NUCLEOTIDE SEQUENCE [LARGE SCALE GENOMIC DNA]</scope>
    <source>
        <strain evidence="3">ATCC BAA-682 / DSM 15412 / SJ</strain>
    </source>
</reference>
<name>E1X585_HALMS</name>
<dbReference type="KEGG" id="bmx:BMS_0650"/>
<organism evidence="2 3">
    <name type="scientific">Halobacteriovorax marinus (strain ATCC BAA-682 / DSM 15412 / SJ)</name>
    <name type="common">Bacteriovorax marinus</name>
    <dbReference type="NCBI Taxonomy" id="862908"/>
    <lineage>
        <taxon>Bacteria</taxon>
        <taxon>Pseudomonadati</taxon>
        <taxon>Bdellovibrionota</taxon>
        <taxon>Bacteriovoracia</taxon>
        <taxon>Bacteriovoracales</taxon>
        <taxon>Halobacteriovoraceae</taxon>
        <taxon>Halobacteriovorax</taxon>
    </lineage>
</organism>
<sequence length="767" mass="81350">MVSPMKTIFSYLAKCFLTYTLTFALLQVQVLIPVQNLQHLSGVAYAANDRVSVDEDGVATKSGSVDLKNEKPNALLDHLAMISMGFFTFKAVSACQPRPMDVLLAAAGGAVYIGAELFSFNAFKDLKEKDKITYTSKENGENDTQIEMLEAQKKGYDDIAETAKTKAMIQMAAAAAYGAAAVFALVKSQEWFVSDSTCGVGCAQASIPALEGVKNFMAPSKGKSSALFKACTAVEAEAATKAANPATAAACAGAAAACGTTAALCATEVAICVPGAFSILGDAGSSTPDALEKFAKEGIKIPGVGQTLNDNYIAEVVKETELRKYQDRFAIPNFIEESSPFYELNNKLAFDETNFDTQINSYARNRDMSRYFQGELASTSVDSFNEFRNSMFELEVNSNNESTAESLKFALEKGVDLLIPSTHASSMTLMLGSAVAIFMGINKATSTWADTMIATPGYRSMLWTAAAGLSMVAFKGSKDIQESAEENSEKIQEIINKLNNQGQKKVDSLSGSQISIPSKIPFKIKGNKALSLGPEKVQCADKSGTSGCGSIKSGITKSSDFARLGGSFGAIAGAAGAAADDITGSDNISSAGVDGLVELSSNQPAVEKKLRSLQRKFNKVREESGAAPIDFDKVNKKILAKLRKNTQSVLNGSGQSASDVLAALGPVSKGTEEKEKKVAKDQPANEKLKMTAGKSKRASGGFKLDLENEGSNDGLNADEVLANQEAANAMNGEAQDDIVANKDVSIFKVISVRYLKSGFNKLLEEDK</sequence>
<gene>
    <name evidence="2" type="ordered locus">BMS_0650</name>
</gene>
<evidence type="ECO:0000313" key="3">
    <source>
        <dbReference type="Proteomes" id="UP000008963"/>
    </source>
</evidence>
<dbReference type="AlphaFoldDB" id="E1X585"/>
<feature type="compositionally biased region" description="Basic and acidic residues" evidence="1">
    <location>
        <begin position="671"/>
        <end position="689"/>
    </location>
</feature>